<gene>
    <name evidence="2" type="ORF">EVOR1521_LOCUS30654</name>
</gene>
<feature type="domain" description="Cyclic nucleotide-binding" evidence="1">
    <location>
        <begin position="244"/>
        <end position="352"/>
    </location>
</feature>
<dbReference type="Proteomes" id="UP001178507">
    <property type="component" value="Unassembled WGS sequence"/>
</dbReference>
<dbReference type="SUPFAM" id="SSF51206">
    <property type="entry name" value="cAMP-binding domain-like"/>
    <property type="match status" value="1"/>
</dbReference>
<reference evidence="2" key="1">
    <citation type="submission" date="2023-08" db="EMBL/GenBank/DDBJ databases">
        <authorList>
            <person name="Chen Y."/>
            <person name="Shah S."/>
            <person name="Dougan E. K."/>
            <person name="Thang M."/>
            <person name="Chan C."/>
        </authorList>
    </citation>
    <scope>NUCLEOTIDE SEQUENCE</scope>
</reference>
<keyword evidence="3" id="KW-1185">Reference proteome</keyword>
<name>A0AA36JQ06_9DINO</name>
<dbReference type="PROSITE" id="PS50042">
    <property type="entry name" value="CNMP_BINDING_3"/>
    <property type="match status" value="1"/>
</dbReference>
<proteinExistence type="predicted"/>
<sequence length="447" mass="50121">MLPALQLLPRKHRGALGAVAQLRRLAPGEMLAGEGNFMLILTGTVGRLQKLDKARGALPPALLQGLPKAVGVFRRLQIPITQQAEAWLEHLARDTSTEPLAPEQRKLAAALLQVALRRLQELRIPGRDNSTRRFLSSTLLDKTFLGDRAPWLEKERMVRPLRGQIALALELSQPEVYVDVLDAGELQEVFRPGDRIMGDNLAALEWADILVLDPSAVMLELEDCRAPVPALPSHPSGAKEFFQLSQLLRDHEAFEALESRRLREICRRPIQRCRKGEVLCREGESASGFFQILSGTCASSRRGAPLLQLREGSAVGEDVLLGLEETWRFSVVAQSDLELLWVDAKDFKEVFGQAFEGTFRTVSRRRDLVSELCLPVAVLPDGGRSVRRVAWRRAAAVRFRDWSARERRALEARGSRLVPEYSGGVNDQTRELARDRELGAWGWEFNR</sequence>
<dbReference type="InterPro" id="IPR018490">
    <property type="entry name" value="cNMP-bd_dom_sf"/>
</dbReference>
<dbReference type="Gene3D" id="2.60.120.10">
    <property type="entry name" value="Jelly Rolls"/>
    <property type="match status" value="1"/>
</dbReference>
<dbReference type="AlphaFoldDB" id="A0AA36JQ06"/>
<evidence type="ECO:0000313" key="3">
    <source>
        <dbReference type="Proteomes" id="UP001178507"/>
    </source>
</evidence>
<evidence type="ECO:0000313" key="2">
    <source>
        <dbReference type="EMBL" id="CAJ1409605.1"/>
    </source>
</evidence>
<dbReference type="InterPro" id="IPR014710">
    <property type="entry name" value="RmlC-like_jellyroll"/>
</dbReference>
<dbReference type="EMBL" id="CAUJNA010003775">
    <property type="protein sequence ID" value="CAJ1409605.1"/>
    <property type="molecule type" value="Genomic_DNA"/>
</dbReference>
<comment type="caution">
    <text evidence="2">The sequence shown here is derived from an EMBL/GenBank/DDBJ whole genome shotgun (WGS) entry which is preliminary data.</text>
</comment>
<evidence type="ECO:0000259" key="1">
    <source>
        <dbReference type="PROSITE" id="PS50042"/>
    </source>
</evidence>
<accession>A0AA36JQ06</accession>
<organism evidence="2 3">
    <name type="scientific">Effrenium voratum</name>
    <dbReference type="NCBI Taxonomy" id="2562239"/>
    <lineage>
        <taxon>Eukaryota</taxon>
        <taxon>Sar</taxon>
        <taxon>Alveolata</taxon>
        <taxon>Dinophyceae</taxon>
        <taxon>Suessiales</taxon>
        <taxon>Symbiodiniaceae</taxon>
        <taxon>Effrenium</taxon>
    </lineage>
</organism>
<dbReference type="InterPro" id="IPR000595">
    <property type="entry name" value="cNMP-bd_dom"/>
</dbReference>
<dbReference type="CDD" id="cd00038">
    <property type="entry name" value="CAP_ED"/>
    <property type="match status" value="1"/>
</dbReference>
<protein>
    <recommendedName>
        <fullName evidence="1">Cyclic nucleotide-binding domain-containing protein</fullName>
    </recommendedName>
</protein>
<dbReference type="SMART" id="SM00100">
    <property type="entry name" value="cNMP"/>
    <property type="match status" value="1"/>
</dbReference>
<dbReference type="Pfam" id="PF00027">
    <property type="entry name" value="cNMP_binding"/>
    <property type="match status" value="1"/>
</dbReference>